<keyword evidence="4" id="KW-1185">Reference proteome</keyword>
<evidence type="ECO:0000313" key="4">
    <source>
        <dbReference type="Proteomes" id="UP001595755"/>
    </source>
</evidence>
<accession>A0ABV8S988</accession>
<evidence type="ECO:0000259" key="2">
    <source>
        <dbReference type="PROSITE" id="PS50110"/>
    </source>
</evidence>
<sequence length="121" mass="13169">MAKIMIVDDSAVMRKNIRSILESGGHEVVSEAADGREVLVNYVNSKPDIVTMDISMGTMSGIEALELLLKSYPAAKVVMVSAIGHKQQVLDAIKLGAKSYVVKPIDKARFLDIVNKVELQN</sequence>
<feature type="domain" description="Response regulatory" evidence="2">
    <location>
        <begin position="3"/>
        <end position="118"/>
    </location>
</feature>
<dbReference type="EMBL" id="JBHSED010000013">
    <property type="protein sequence ID" value="MFC4303600.1"/>
    <property type="molecule type" value="Genomic_DNA"/>
</dbReference>
<proteinExistence type="predicted"/>
<reference evidence="4" key="1">
    <citation type="journal article" date="2019" name="Int. J. Syst. Evol. Microbiol.">
        <title>The Global Catalogue of Microorganisms (GCM) 10K type strain sequencing project: providing services to taxonomists for standard genome sequencing and annotation.</title>
        <authorList>
            <consortium name="The Broad Institute Genomics Platform"/>
            <consortium name="The Broad Institute Genome Sequencing Center for Infectious Disease"/>
            <person name="Wu L."/>
            <person name="Ma J."/>
        </authorList>
    </citation>
    <scope>NUCLEOTIDE SEQUENCE [LARGE SCALE GENOMIC DNA]</scope>
    <source>
        <strain evidence="4">CGMCC 4.1641</strain>
    </source>
</reference>
<dbReference type="SMART" id="SM00448">
    <property type="entry name" value="REC"/>
    <property type="match status" value="1"/>
</dbReference>
<keyword evidence="1" id="KW-0597">Phosphoprotein</keyword>
<dbReference type="Proteomes" id="UP001595755">
    <property type="component" value="Unassembled WGS sequence"/>
</dbReference>
<gene>
    <name evidence="3" type="ORF">ACFO1S_09045</name>
</gene>
<feature type="modified residue" description="4-aspartylphosphate" evidence="1">
    <location>
        <position position="53"/>
    </location>
</feature>
<protein>
    <submittedName>
        <fullName evidence="3">Response regulator</fullName>
    </submittedName>
</protein>
<dbReference type="InterPro" id="IPR052048">
    <property type="entry name" value="ST_Response_Regulator"/>
</dbReference>
<evidence type="ECO:0000256" key="1">
    <source>
        <dbReference type="PROSITE-ProRule" id="PRU00169"/>
    </source>
</evidence>
<dbReference type="InterPro" id="IPR001789">
    <property type="entry name" value="Sig_transdc_resp-reg_receiver"/>
</dbReference>
<dbReference type="PROSITE" id="PS50110">
    <property type="entry name" value="RESPONSE_REGULATORY"/>
    <property type="match status" value="1"/>
</dbReference>
<dbReference type="Gene3D" id="3.40.50.2300">
    <property type="match status" value="1"/>
</dbReference>
<dbReference type="RefSeq" id="WP_204602689.1">
    <property type="nucleotide sequence ID" value="NZ_JBHSED010000013.1"/>
</dbReference>
<name>A0ABV8S988_9BACL</name>
<organism evidence="3 4">
    <name type="scientific">Cohnella boryungensis</name>
    <dbReference type="NCBI Taxonomy" id="768479"/>
    <lineage>
        <taxon>Bacteria</taxon>
        <taxon>Bacillati</taxon>
        <taxon>Bacillota</taxon>
        <taxon>Bacilli</taxon>
        <taxon>Bacillales</taxon>
        <taxon>Paenibacillaceae</taxon>
        <taxon>Cohnella</taxon>
    </lineage>
</organism>
<dbReference type="SUPFAM" id="SSF52172">
    <property type="entry name" value="CheY-like"/>
    <property type="match status" value="1"/>
</dbReference>
<evidence type="ECO:0000313" key="3">
    <source>
        <dbReference type="EMBL" id="MFC4303600.1"/>
    </source>
</evidence>
<dbReference type="PANTHER" id="PTHR43228:SF1">
    <property type="entry name" value="TWO-COMPONENT RESPONSE REGULATOR ARR22"/>
    <property type="match status" value="1"/>
</dbReference>
<dbReference type="Pfam" id="PF00072">
    <property type="entry name" value="Response_reg"/>
    <property type="match status" value="1"/>
</dbReference>
<comment type="caution">
    <text evidence="3">The sequence shown here is derived from an EMBL/GenBank/DDBJ whole genome shotgun (WGS) entry which is preliminary data.</text>
</comment>
<dbReference type="InterPro" id="IPR011006">
    <property type="entry name" value="CheY-like_superfamily"/>
</dbReference>
<dbReference type="PANTHER" id="PTHR43228">
    <property type="entry name" value="TWO-COMPONENT RESPONSE REGULATOR"/>
    <property type="match status" value="1"/>
</dbReference>